<gene>
    <name evidence="1" type="primary">gldD</name>
    <name evidence="1" type="ORF">IFO69_08485</name>
</gene>
<proteinExistence type="predicted"/>
<dbReference type="PROSITE" id="PS51257">
    <property type="entry name" value="PROKAR_LIPOPROTEIN"/>
    <property type="match status" value="1"/>
</dbReference>
<comment type="caution">
    <text evidence="1">The sequence shown here is derived from an EMBL/GenBank/DDBJ whole genome shotgun (WGS) entry which is preliminary data.</text>
</comment>
<dbReference type="Proteomes" id="UP000647133">
    <property type="component" value="Unassembled WGS sequence"/>
</dbReference>
<reference evidence="1 2" key="1">
    <citation type="submission" date="2020-09" db="EMBL/GenBank/DDBJ databases">
        <title>Echinicola sp. CAU 1574 isolated from sand of Sido Beach.</title>
        <authorList>
            <person name="Kim W."/>
        </authorList>
    </citation>
    <scope>NUCLEOTIDE SEQUENCE [LARGE SCALE GENOMIC DNA]</scope>
    <source>
        <strain evidence="1 2">CAU 1574</strain>
    </source>
</reference>
<evidence type="ECO:0000313" key="2">
    <source>
        <dbReference type="Proteomes" id="UP000647133"/>
    </source>
</evidence>
<accession>A0ABR9AMC8</accession>
<sequence>MKFRNICWIILFVIVSCDKTYLPKPKGFNRIDLPQKEFVKLNDNYPYQFDLPEISTVEMDSFNLEEKNWINISYPTLGAKVHLTYKAINNNQNNLKSYLDDAFNLTAKHQVKAYSIEEGVIRTPKGYTGVVAELSGEVPTQFQFFVTDSTSNFLRGALYFNTAVKNDSLAPVIEYIKSDMMHLINTLKFKTKD</sequence>
<dbReference type="RefSeq" id="WP_192009631.1">
    <property type="nucleotide sequence ID" value="NZ_JACYTQ010000002.1"/>
</dbReference>
<protein>
    <submittedName>
        <fullName evidence="1">Gliding motility lipoprotein GldD</fullName>
    </submittedName>
</protein>
<dbReference type="InterPro" id="IPR019850">
    <property type="entry name" value="GldD-like"/>
</dbReference>
<keyword evidence="2" id="KW-1185">Reference proteome</keyword>
<name>A0ABR9AMC8_9BACT</name>
<keyword evidence="1" id="KW-0449">Lipoprotein</keyword>
<dbReference type="EMBL" id="JACYTQ010000002">
    <property type="protein sequence ID" value="MBD8488779.1"/>
    <property type="molecule type" value="Genomic_DNA"/>
</dbReference>
<dbReference type="Pfam" id="PF25593">
    <property type="entry name" value="GldD_lipo"/>
    <property type="match status" value="1"/>
</dbReference>
<organism evidence="1 2">
    <name type="scientific">Echinicola arenosa</name>
    <dbReference type="NCBI Taxonomy" id="2774144"/>
    <lineage>
        <taxon>Bacteria</taxon>
        <taxon>Pseudomonadati</taxon>
        <taxon>Bacteroidota</taxon>
        <taxon>Cytophagia</taxon>
        <taxon>Cytophagales</taxon>
        <taxon>Cyclobacteriaceae</taxon>
        <taxon>Echinicola</taxon>
    </lineage>
</organism>
<dbReference type="NCBIfam" id="TIGR03512">
    <property type="entry name" value="GldD_lipo"/>
    <property type="match status" value="1"/>
</dbReference>
<evidence type="ECO:0000313" key="1">
    <source>
        <dbReference type="EMBL" id="MBD8488779.1"/>
    </source>
</evidence>